<dbReference type="EMBL" id="WIXK01000011">
    <property type="protein sequence ID" value="MQY44120.1"/>
    <property type="molecule type" value="Genomic_DNA"/>
</dbReference>
<evidence type="ECO:0000313" key="3">
    <source>
        <dbReference type="Proteomes" id="UP000436694"/>
    </source>
</evidence>
<comment type="caution">
    <text evidence="2">The sequence shown here is derived from an EMBL/GenBank/DDBJ whole genome shotgun (WGS) entry which is preliminary data.</text>
</comment>
<keyword evidence="1" id="KW-0732">Signal</keyword>
<organism evidence="2 3">
    <name type="scientific">Tritonibacter aquimaris</name>
    <dbReference type="NCBI Taxonomy" id="2663379"/>
    <lineage>
        <taxon>Bacteria</taxon>
        <taxon>Pseudomonadati</taxon>
        <taxon>Pseudomonadota</taxon>
        <taxon>Alphaproteobacteria</taxon>
        <taxon>Rhodobacterales</taxon>
        <taxon>Paracoccaceae</taxon>
        <taxon>Tritonibacter</taxon>
    </lineage>
</organism>
<proteinExistence type="predicted"/>
<dbReference type="SUPFAM" id="SSF56935">
    <property type="entry name" value="Porins"/>
    <property type="match status" value="1"/>
</dbReference>
<evidence type="ECO:0000256" key="1">
    <source>
        <dbReference type="SAM" id="SignalP"/>
    </source>
</evidence>
<feature type="signal peptide" evidence="1">
    <location>
        <begin position="1"/>
        <end position="20"/>
    </location>
</feature>
<dbReference type="RefSeq" id="WP_194287206.1">
    <property type="nucleotide sequence ID" value="NZ_WIXK01000011.1"/>
</dbReference>
<dbReference type="AlphaFoldDB" id="A0A844ANF1"/>
<evidence type="ECO:0000313" key="2">
    <source>
        <dbReference type="EMBL" id="MQY44120.1"/>
    </source>
</evidence>
<accession>A0A844ANF1</accession>
<name>A0A844ANF1_9RHOB</name>
<evidence type="ECO:0008006" key="4">
    <source>
        <dbReference type="Google" id="ProtNLM"/>
    </source>
</evidence>
<sequence>MPRVVSLSVLASFAVPLVWAQENTAEENFGISLSQSLRVTDNIRLNEESQGTTTAAETELSFGYRFGSGLQSLTLRGDAVARLQDDPVLGSDAGLNDLNFDLEYLRQSANARLQLQAQYLRTDLLFNDPLEQDDLTEEDLGDNTGRRNTITTGLEFETGLQSTVGLRLAVQQQDERYSDVIDPDLFDTDTRSATLTVPVRFSEHTEARLIYFNSRYDAEDLVRTERDSERLTIGLSHALSPISRLSFDVGHSEVVETFDSRPGFEDRETGAVYNIVWDRDLANGALQASYSSNITQEGRRSTFQIERVLSLPDGSLTVSLGASDGRNSSPRPIGAINWRKQNGRSNFSADLSRNSIVSTTTSEVTETTRLNLLYGLELTTLSSLNFGLRYANISELNGPVDEEDRRRASFDVSLNRQVTEDWDLVTGYQFSHARRDTGSSGNSNALFFTLKRDFGGLN</sequence>
<gene>
    <name evidence="2" type="ORF">GG681_15855</name>
</gene>
<feature type="chain" id="PRO_5033017052" description="TIGR03016 family PEP-CTERM system-associated outer membrane protein" evidence="1">
    <location>
        <begin position="21"/>
        <end position="458"/>
    </location>
</feature>
<reference evidence="2 3" key="1">
    <citation type="submission" date="2019-10" db="EMBL/GenBank/DDBJ databases">
        <title>Epibacterium sp. nov., isolated from seawater.</title>
        <authorList>
            <person name="Zhang X."/>
            <person name="Li N."/>
        </authorList>
    </citation>
    <scope>NUCLEOTIDE SEQUENCE [LARGE SCALE GENOMIC DNA]</scope>
    <source>
        <strain evidence="2 3">SM1969</strain>
    </source>
</reference>
<protein>
    <recommendedName>
        <fullName evidence="4">TIGR03016 family PEP-CTERM system-associated outer membrane protein</fullName>
    </recommendedName>
</protein>
<keyword evidence="3" id="KW-1185">Reference proteome</keyword>
<dbReference type="Proteomes" id="UP000436694">
    <property type="component" value="Unassembled WGS sequence"/>
</dbReference>